<dbReference type="Pfam" id="PF11958">
    <property type="entry name" value="DUF3472"/>
    <property type="match status" value="1"/>
</dbReference>
<sequence>MPLGGNAWSLDRNKEGLRINNNGVTNWTKPGEGFTAFIRVARPGSIKIWMDAGNVRGGSTIAVSVFGNRKETTLQADPAPVFLGEWTVKDSGYVPIVFKGVALNGSAFPDVKMLRLEGTALTDKASYTKNNEGSFFHWGRRGPSVHLNYQLPKDIKAEWFYNEVTVSPGNDVVGSYFMADGFGEGYFGMQVNSPTERRILFSVWSPYATNNPKEIPEEQKIKLLKKGTAVHAGEFGNEGSGGQSFLKYDWKTGVTQKFLLHVQPDGDSHTIYTAYFYDNTNKQWMLIARFRRPKLATYLTHPYSFLENFSPDMGNIERRVAFGNQWVADAAGNWYELTKARFTADNTARKGYRKDYDGGVKGQEFYLRNCGFFNDYQPYDTMLERKPTNKKPQIDLSQLP</sequence>
<accession>W0EZP2</accession>
<dbReference type="STRING" id="929713.NIASO_16120"/>
<proteinExistence type="predicted"/>
<feature type="domain" description="DUF5077" evidence="1">
    <location>
        <begin position="1"/>
        <end position="120"/>
    </location>
</feature>
<protein>
    <recommendedName>
        <fullName evidence="1">DUF5077 domain-containing protein</fullName>
    </recommendedName>
</protein>
<evidence type="ECO:0000313" key="2">
    <source>
        <dbReference type="EMBL" id="AHF16265.1"/>
    </source>
</evidence>
<dbReference type="Proteomes" id="UP000003586">
    <property type="component" value="Chromosome"/>
</dbReference>
<reference evidence="2 3" key="1">
    <citation type="submission" date="2013-12" db="EMBL/GenBank/DDBJ databases">
        <authorList>
            <consortium name="DOE Joint Genome Institute"/>
            <person name="Eisen J."/>
            <person name="Huntemann M."/>
            <person name="Han J."/>
            <person name="Chen A."/>
            <person name="Kyrpides N."/>
            <person name="Mavromatis K."/>
            <person name="Markowitz V."/>
            <person name="Palaniappan K."/>
            <person name="Ivanova N."/>
            <person name="Schaumberg A."/>
            <person name="Pati A."/>
            <person name="Liolios K."/>
            <person name="Nordberg H.P."/>
            <person name="Cantor M.N."/>
            <person name="Hua S.X."/>
            <person name="Woyke T."/>
        </authorList>
    </citation>
    <scope>NUCLEOTIDE SEQUENCE [LARGE SCALE GENOMIC DNA]</scope>
    <source>
        <strain evidence="3">DSM 19437</strain>
    </source>
</reference>
<name>W0EZP2_9BACT</name>
<dbReference type="InterPro" id="IPR031712">
    <property type="entry name" value="DUF5077"/>
</dbReference>
<dbReference type="KEGG" id="nso:NIASO_16120"/>
<dbReference type="HOGENOM" id="CLU_032971_0_0_10"/>
<dbReference type="InterPro" id="IPR021862">
    <property type="entry name" value="DUF3472"/>
</dbReference>
<dbReference type="Pfam" id="PF16871">
    <property type="entry name" value="DUF5077"/>
    <property type="match status" value="1"/>
</dbReference>
<dbReference type="eggNOG" id="COG4932">
    <property type="taxonomic scope" value="Bacteria"/>
</dbReference>
<keyword evidence="3" id="KW-1185">Reference proteome</keyword>
<dbReference type="AlphaFoldDB" id="W0EZP2"/>
<organism evidence="2 3">
    <name type="scientific">Niabella soli DSM 19437</name>
    <dbReference type="NCBI Taxonomy" id="929713"/>
    <lineage>
        <taxon>Bacteria</taxon>
        <taxon>Pseudomonadati</taxon>
        <taxon>Bacteroidota</taxon>
        <taxon>Chitinophagia</taxon>
        <taxon>Chitinophagales</taxon>
        <taxon>Chitinophagaceae</taxon>
        <taxon>Niabella</taxon>
    </lineage>
</organism>
<gene>
    <name evidence="2" type="ORF">NIASO_16120</name>
</gene>
<evidence type="ECO:0000313" key="3">
    <source>
        <dbReference type="Proteomes" id="UP000003586"/>
    </source>
</evidence>
<dbReference type="EMBL" id="CP007035">
    <property type="protein sequence ID" value="AHF16265.1"/>
    <property type="molecule type" value="Genomic_DNA"/>
</dbReference>
<evidence type="ECO:0000259" key="1">
    <source>
        <dbReference type="Pfam" id="PF16871"/>
    </source>
</evidence>